<reference evidence="6 7" key="1">
    <citation type="journal article" date="2018" name="Cell">
        <title>The Chara Genome: Secondary Complexity and Implications for Plant Terrestrialization.</title>
        <authorList>
            <person name="Nishiyama T."/>
            <person name="Sakayama H."/>
            <person name="Vries J.D."/>
            <person name="Buschmann H."/>
            <person name="Saint-Marcoux D."/>
            <person name="Ullrich K.K."/>
            <person name="Haas F.B."/>
            <person name="Vanderstraeten L."/>
            <person name="Becker D."/>
            <person name="Lang D."/>
            <person name="Vosolsobe S."/>
            <person name="Rombauts S."/>
            <person name="Wilhelmsson P.K.I."/>
            <person name="Janitza P."/>
            <person name="Kern R."/>
            <person name="Heyl A."/>
            <person name="Rumpler F."/>
            <person name="Villalobos L.I.A.C."/>
            <person name="Clay J.M."/>
            <person name="Skokan R."/>
            <person name="Toyoda A."/>
            <person name="Suzuki Y."/>
            <person name="Kagoshima H."/>
            <person name="Schijlen E."/>
            <person name="Tajeshwar N."/>
            <person name="Catarino B."/>
            <person name="Hetherington A.J."/>
            <person name="Saltykova A."/>
            <person name="Bonnot C."/>
            <person name="Breuninger H."/>
            <person name="Symeonidi A."/>
            <person name="Radhakrishnan G.V."/>
            <person name="Van Nieuwerburgh F."/>
            <person name="Deforce D."/>
            <person name="Chang C."/>
            <person name="Karol K.G."/>
            <person name="Hedrich R."/>
            <person name="Ulvskov P."/>
            <person name="Glockner G."/>
            <person name="Delwiche C.F."/>
            <person name="Petrasek J."/>
            <person name="Van de Peer Y."/>
            <person name="Friml J."/>
            <person name="Beilby M."/>
            <person name="Dolan L."/>
            <person name="Kohara Y."/>
            <person name="Sugano S."/>
            <person name="Fujiyama A."/>
            <person name="Delaux P.-M."/>
            <person name="Quint M."/>
            <person name="TheiBen G."/>
            <person name="Hagemann M."/>
            <person name="Harholt J."/>
            <person name="Dunand C."/>
            <person name="Zachgo S."/>
            <person name="Langdale J."/>
            <person name="Maumus F."/>
            <person name="Straeten D.V.D."/>
            <person name="Gould S.B."/>
            <person name="Rensing S.A."/>
        </authorList>
    </citation>
    <scope>NUCLEOTIDE SEQUENCE [LARGE SCALE GENOMIC DNA]</scope>
    <source>
        <strain evidence="6 7">S276</strain>
    </source>
</reference>
<dbReference type="InterPro" id="IPR036265">
    <property type="entry name" value="HIT-like_sf"/>
</dbReference>
<feature type="compositionally biased region" description="Basic and acidic residues" evidence="4">
    <location>
        <begin position="96"/>
        <end position="108"/>
    </location>
</feature>
<dbReference type="Gene3D" id="3.30.428.10">
    <property type="entry name" value="HIT-like"/>
    <property type="match status" value="1"/>
</dbReference>
<dbReference type="SUPFAM" id="SSF54197">
    <property type="entry name" value="HIT-like"/>
    <property type="match status" value="1"/>
</dbReference>
<dbReference type="GO" id="GO:0009150">
    <property type="term" value="P:purine ribonucleotide metabolic process"/>
    <property type="evidence" value="ECO:0007669"/>
    <property type="project" value="TreeGrafter"/>
</dbReference>
<feature type="domain" description="HIT" evidence="5">
    <location>
        <begin position="175"/>
        <end position="282"/>
    </location>
</feature>
<keyword evidence="7" id="KW-1185">Reference proteome</keyword>
<dbReference type="PANTHER" id="PTHR47670">
    <property type="entry name" value="ADENYLYLSULFATASE HINT3"/>
    <property type="match status" value="1"/>
</dbReference>
<evidence type="ECO:0000256" key="2">
    <source>
        <dbReference type="PIRSR" id="PIRSR601310-3"/>
    </source>
</evidence>
<sequence length="318" mass="34498">MTCRRSQSRSDGRLTTMGKNMKYSDNMATSSAALDCHGGGSESGEKRAAADFTQQGAKEVLGECSVNKQENIPDIIEDRKCGGSSGTTPNQMASDGGREEVECAKGAEGEDSDNSSGSREKDNSCPAPVEPGSSMTVGKKAQIVPLETSMAIMIRNKLRGEELHGMLDRDVYSCVFCDIARGRRRARKLHEDDVCLCFLDKNPLAPGHALIIPKGHFSSLRTTPAEVAAAMCALVPRLSTAILEVTGCDSFNLLVNSGINAGQVVFHMHFHIIPRRKGDGLWQSEVNFRRPLGKDYDAEELAAMICRKLTLRTNASRM</sequence>
<dbReference type="Gramene" id="GBG86490">
    <property type="protein sequence ID" value="GBG86490"/>
    <property type="gene ID" value="CBR_g41484"/>
</dbReference>
<gene>
    <name evidence="6" type="ORF">CBR_g41484</name>
</gene>
<dbReference type="PRINTS" id="PR00332">
    <property type="entry name" value="HISTRIAD"/>
</dbReference>
<dbReference type="AlphaFoldDB" id="A0A388LVY4"/>
<evidence type="ECO:0000256" key="4">
    <source>
        <dbReference type="SAM" id="MobiDB-lite"/>
    </source>
</evidence>
<comment type="caution">
    <text evidence="6">The sequence shown here is derived from an EMBL/GenBank/DDBJ whole genome shotgun (WGS) entry which is preliminary data.</text>
</comment>
<feature type="active site" description="Tele-AMP-histidine intermediate" evidence="1">
    <location>
        <position position="269"/>
    </location>
</feature>
<dbReference type="STRING" id="69332.A0A388LVY4"/>
<dbReference type="PANTHER" id="PTHR47670:SF1">
    <property type="entry name" value="ADENYLYLSULFATASE HINT3"/>
    <property type="match status" value="1"/>
</dbReference>
<dbReference type="Pfam" id="PF01230">
    <property type="entry name" value="HIT"/>
    <property type="match status" value="1"/>
</dbReference>
<dbReference type="InterPro" id="IPR011146">
    <property type="entry name" value="HIT-like"/>
</dbReference>
<evidence type="ECO:0000313" key="6">
    <source>
        <dbReference type="EMBL" id="GBG86490.1"/>
    </source>
</evidence>
<dbReference type="InterPro" id="IPR019808">
    <property type="entry name" value="Histidine_triad_CS"/>
</dbReference>
<evidence type="ECO:0000313" key="7">
    <source>
        <dbReference type="Proteomes" id="UP000265515"/>
    </source>
</evidence>
<evidence type="ECO:0000259" key="5">
    <source>
        <dbReference type="PROSITE" id="PS51084"/>
    </source>
</evidence>
<dbReference type="GO" id="GO:0006790">
    <property type="term" value="P:sulfur compound metabolic process"/>
    <property type="evidence" value="ECO:0007669"/>
    <property type="project" value="TreeGrafter"/>
</dbReference>
<dbReference type="EMBL" id="BFEA01000567">
    <property type="protein sequence ID" value="GBG86490.1"/>
    <property type="molecule type" value="Genomic_DNA"/>
</dbReference>
<accession>A0A388LVY4</accession>
<proteinExistence type="predicted"/>
<feature type="short sequence motif" description="Histidine triad motif" evidence="2 3">
    <location>
        <begin position="267"/>
        <end position="271"/>
    </location>
</feature>
<dbReference type="InterPro" id="IPR001310">
    <property type="entry name" value="Histidine_triad_HIT"/>
</dbReference>
<name>A0A388LVY4_CHABU</name>
<evidence type="ECO:0000256" key="1">
    <source>
        <dbReference type="PIRSR" id="PIRSR601310-1"/>
    </source>
</evidence>
<protein>
    <recommendedName>
        <fullName evidence="5">HIT domain-containing protein</fullName>
    </recommendedName>
</protein>
<dbReference type="GO" id="GO:0047627">
    <property type="term" value="F:adenylylsulfatase activity"/>
    <property type="evidence" value="ECO:0007669"/>
    <property type="project" value="TreeGrafter"/>
</dbReference>
<dbReference type="Proteomes" id="UP000265515">
    <property type="component" value="Unassembled WGS sequence"/>
</dbReference>
<dbReference type="PROSITE" id="PS51084">
    <property type="entry name" value="HIT_2"/>
    <property type="match status" value="1"/>
</dbReference>
<feature type="region of interest" description="Disordered" evidence="4">
    <location>
        <begin position="1"/>
        <end position="54"/>
    </location>
</feature>
<feature type="region of interest" description="Disordered" evidence="4">
    <location>
        <begin position="75"/>
        <end position="140"/>
    </location>
</feature>
<dbReference type="OrthoDB" id="672793at2759"/>
<organism evidence="6 7">
    <name type="scientific">Chara braunii</name>
    <name type="common">Braun's stonewort</name>
    <dbReference type="NCBI Taxonomy" id="69332"/>
    <lineage>
        <taxon>Eukaryota</taxon>
        <taxon>Viridiplantae</taxon>
        <taxon>Streptophyta</taxon>
        <taxon>Charophyceae</taxon>
        <taxon>Charales</taxon>
        <taxon>Characeae</taxon>
        <taxon>Chara</taxon>
    </lineage>
</organism>
<evidence type="ECO:0000256" key="3">
    <source>
        <dbReference type="PROSITE-ProRule" id="PRU00464"/>
    </source>
</evidence>
<dbReference type="PROSITE" id="PS00892">
    <property type="entry name" value="HIT_1"/>
    <property type="match status" value="1"/>
</dbReference>